<reference evidence="2" key="2">
    <citation type="submission" date="2022-01" db="EMBL/GenBank/DDBJ databases">
        <authorList>
            <person name="Yamashiro T."/>
            <person name="Shiraishi A."/>
            <person name="Satake H."/>
            <person name="Nakayama K."/>
        </authorList>
    </citation>
    <scope>NUCLEOTIDE SEQUENCE</scope>
</reference>
<evidence type="ECO:0000313" key="3">
    <source>
        <dbReference type="Proteomes" id="UP001151760"/>
    </source>
</evidence>
<feature type="compositionally biased region" description="Polar residues" evidence="1">
    <location>
        <begin position="35"/>
        <end position="50"/>
    </location>
</feature>
<evidence type="ECO:0000313" key="2">
    <source>
        <dbReference type="EMBL" id="GJT58943.1"/>
    </source>
</evidence>
<gene>
    <name evidence="2" type="ORF">Tco_1002476</name>
</gene>
<feature type="compositionally biased region" description="Basic residues" evidence="1">
    <location>
        <begin position="1"/>
        <end position="11"/>
    </location>
</feature>
<evidence type="ECO:0008006" key="4">
    <source>
        <dbReference type="Google" id="ProtNLM"/>
    </source>
</evidence>
<feature type="compositionally biased region" description="Polar residues" evidence="1">
    <location>
        <begin position="135"/>
        <end position="146"/>
    </location>
</feature>
<feature type="region of interest" description="Disordered" evidence="1">
    <location>
        <begin position="1"/>
        <end position="61"/>
    </location>
</feature>
<protein>
    <recommendedName>
        <fullName evidence="4">CCHC-type domain-containing protein</fullName>
    </recommendedName>
</protein>
<feature type="compositionally biased region" description="Polar residues" evidence="1">
    <location>
        <begin position="12"/>
        <end position="24"/>
    </location>
</feature>
<dbReference type="Proteomes" id="UP001151760">
    <property type="component" value="Unassembled WGS sequence"/>
</dbReference>
<keyword evidence="3" id="KW-1185">Reference proteome</keyword>
<reference evidence="2" key="1">
    <citation type="journal article" date="2022" name="Int. J. Mol. Sci.">
        <title>Draft Genome of Tanacetum Coccineum: Genomic Comparison of Closely Related Tanacetum-Family Plants.</title>
        <authorList>
            <person name="Yamashiro T."/>
            <person name="Shiraishi A."/>
            <person name="Nakayama K."/>
            <person name="Satake H."/>
        </authorList>
    </citation>
    <scope>NUCLEOTIDE SEQUENCE</scope>
</reference>
<comment type="caution">
    <text evidence="2">The sequence shown here is derived from an EMBL/GenBank/DDBJ whole genome shotgun (WGS) entry which is preliminary data.</text>
</comment>
<feature type="region of interest" description="Disordered" evidence="1">
    <location>
        <begin position="135"/>
        <end position="171"/>
    </location>
</feature>
<organism evidence="2 3">
    <name type="scientific">Tanacetum coccineum</name>
    <dbReference type="NCBI Taxonomy" id="301880"/>
    <lineage>
        <taxon>Eukaryota</taxon>
        <taxon>Viridiplantae</taxon>
        <taxon>Streptophyta</taxon>
        <taxon>Embryophyta</taxon>
        <taxon>Tracheophyta</taxon>
        <taxon>Spermatophyta</taxon>
        <taxon>Magnoliopsida</taxon>
        <taxon>eudicotyledons</taxon>
        <taxon>Gunneridae</taxon>
        <taxon>Pentapetalae</taxon>
        <taxon>asterids</taxon>
        <taxon>campanulids</taxon>
        <taxon>Asterales</taxon>
        <taxon>Asteraceae</taxon>
        <taxon>Asteroideae</taxon>
        <taxon>Anthemideae</taxon>
        <taxon>Anthemidinae</taxon>
        <taxon>Tanacetum</taxon>
    </lineage>
</organism>
<evidence type="ECO:0000256" key="1">
    <source>
        <dbReference type="SAM" id="MobiDB-lite"/>
    </source>
</evidence>
<name>A0ABQ5F7R4_9ASTR</name>
<dbReference type="EMBL" id="BQNB010017064">
    <property type="protein sequence ID" value="GJT58943.1"/>
    <property type="molecule type" value="Genomic_DNA"/>
</dbReference>
<accession>A0ABQ5F7R4</accession>
<proteinExistence type="predicted"/>
<sequence>MLKQLARRPKNTNRILSRGETPSQAGCGRCGIRGHNQNSCTQPLPSNQGTHKQKRRENNTHITQEPLIRKALLDEERARNGRIYQDYGDLVQEEILPVPVTENFMGLREWDGPVEWRKYSYNPMNNFMPTARYSSKNTYDPTQPSSPHGYMLHRNGGESSTPYESYHLDDM</sequence>